<accession>A0A4Y1RM33</accession>
<dbReference type="EMBL" id="AP019302">
    <property type="protein sequence ID" value="BBH05422.1"/>
    <property type="molecule type" value="Genomic_DNA"/>
</dbReference>
<organism evidence="1">
    <name type="scientific">Prunus dulcis</name>
    <name type="common">Almond</name>
    <name type="synonym">Amygdalus dulcis</name>
    <dbReference type="NCBI Taxonomy" id="3755"/>
    <lineage>
        <taxon>Eukaryota</taxon>
        <taxon>Viridiplantae</taxon>
        <taxon>Streptophyta</taxon>
        <taxon>Embryophyta</taxon>
        <taxon>Tracheophyta</taxon>
        <taxon>Spermatophyta</taxon>
        <taxon>Magnoliopsida</taxon>
        <taxon>eudicotyledons</taxon>
        <taxon>Gunneridae</taxon>
        <taxon>Pentapetalae</taxon>
        <taxon>rosids</taxon>
        <taxon>fabids</taxon>
        <taxon>Rosales</taxon>
        <taxon>Rosaceae</taxon>
        <taxon>Amygdaloideae</taxon>
        <taxon>Amygdaleae</taxon>
        <taxon>Prunus</taxon>
    </lineage>
</organism>
<protein>
    <submittedName>
        <fullName evidence="1">NB-ARC domain-containing disease resistance protein</fullName>
    </submittedName>
</protein>
<dbReference type="AlphaFoldDB" id="A0A4Y1RM33"/>
<gene>
    <name evidence="1" type="ORF">Prudu_016797</name>
</gene>
<name>A0A4Y1RM33_PRUDU</name>
<reference evidence="1" key="1">
    <citation type="journal article" date="2019" name="Science">
        <title>Mutation of a bHLH transcription factor allowed almond domestication.</title>
        <authorList>
            <person name="Sanchez-Perez R."/>
            <person name="Pavan S."/>
            <person name="Mazzeo R."/>
            <person name="Moldovan C."/>
            <person name="Aiese Cigliano R."/>
            <person name="Del Cueto J."/>
            <person name="Ricciardi F."/>
            <person name="Lotti C."/>
            <person name="Ricciardi L."/>
            <person name="Dicenta F."/>
            <person name="Lopez-Marques R.L."/>
            <person name="Lindberg Moller B."/>
        </authorList>
    </citation>
    <scope>NUCLEOTIDE SEQUENCE</scope>
</reference>
<evidence type="ECO:0000313" key="1">
    <source>
        <dbReference type="EMBL" id="BBH05422.1"/>
    </source>
</evidence>
<proteinExistence type="predicted"/>
<sequence length="170" mass="19233">MRYGSKKAFVDITDGDVAFRDNVWLHNSCAYDVQNEEKSTAYRKIRETWLHYLNSILENDVMCVSELRMDLRMFGILCELLHANGRVKNDGLVTLEEQTSRKVRAMLRVLKLRRQRKSTASNASPATNTVLPWLPPNQLVGNKLKPGLCLCEPNPLNEGGGAKTETKEAV</sequence>